<keyword evidence="1" id="KW-0813">Transport</keyword>
<keyword evidence="2" id="KW-1003">Cell membrane</keyword>
<keyword evidence="5 9" id="KW-0812">Transmembrane</keyword>
<keyword evidence="7 9" id="KW-1133">Transmembrane helix</keyword>
<keyword evidence="4" id="KW-0762">Sugar transport</keyword>
<dbReference type="RefSeq" id="WP_183412826.1">
    <property type="nucleotide sequence ID" value="NZ_JACHYB010000001.1"/>
</dbReference>
<dbReference type="EMBL" id="JACHYB010000001">
    <property type="protein sequence ID" value="MBB3187010.1"/>
    <property type="molecule type" value="Genomic_DNA"/>
</dbReference>
<sequence length="353" mass="38826">MITPNPIMGTFFHAVGGASASTCYLPYQKTNRWSWGTFWLAQSVFAWLLMPLLIGVITVPYFFDILLQAPPKVIWGAFLLGAVYGFGGMSFGFAIRNIGYSLTYTIGIGLSAILGTVTPLLLKGEIIEYFSRPGSNIVLWGMVLSIIGVALCGLAGFRKERDLGEHKKEQNFNMTVGLMLAIIAGLLSAVFNISLEVGQPIADLAAKSGAGEFQGDAKLIVSTAGCFVVNLIWFLVLGIRQNTLKEFIHSELTTKQKAKNLLWSAIAGSLWCGQFFFYGLGHVRMGDFKFVSWVLHMSMLIFFSYIVGVVMKEWKNVSKRTYAMLLFALFILIIASVTISYGSFYGDLTANAK</sequence>
<evidence type="ECO:0000256" key="2">
    <source>
        <dbReference type="ARBA" id="ARBA00022475"/>
    </source>
</evidence>
<keyword evidence="8 9" id="KW-0472">Membrane</keyword>
<protein>
    <submittedName>
        <fullName evidence="10">L-rhamnose-H+ transport protein</fullName>
    </submittedName>
</protein>
<dbReference type="AlphaFoldDB" id="A0A7W5H1T0"/>
<gene>
    <name evidence="10" type="ORF">FHX64_001173</name>
</gene>
<evidence type="ECO:0000256" key="1">
    <source>
        <dbReference type="ARBA" id="ARBA00022448"/>
    </source>
</evidence>
<feature type="transmembrane region" description="Helical" evidence="9">
    <location>
        <begin position="260"/>
        <end position="278"/>
    </location>
</feature>
<comment type="caution">
    <text evidence="10">The sequence shown here is derived from an EMBL/GenBank/DDBJ whole genome shotgun (WGS) entry which is preliminary data.</text>
</comment>
<dbReference type="InterPro" id="IPR004673">
    <property type="entry name" value="L-rhamnose-proton_sym_RhaT"/>
</dbReference>
<feature type="transmembrane region" description="Helical" evidence="9">
    <location>
        <begin position="39"/>
        <end position="62"/>
    </location>
</feature>
<dbReference type="GO" id="GO:0015153">
    <property type="term" value="F:rhamnose transmembrane transporter activity"/>
    <property type="evidence" value="ECO:0007669"/>
    <property type="project" value="InterPro"/>
</dbReference>
<dbReference type="Proteomes" id="UP000544222">
    <property type="component" value="Unassembled WGS sequence"/>
</dbReference>
<evidence type="ECO:0000313" key="10">
    <source>
        <dbReference type="EMBL" id="MBB3187010.1"/>
    </source>
</evidence>
<name>A0A7W5H1T0_9PORP</name>
<feature type="transmembrane region" description="Helical" evidence="9">
    <location>
        <begin position="219"/>
        <end position="239"/>
    </location>
</feature>
<feature type="transmembrane region" description="Helical" evidence="9">
    <location>
        <begin position="102"/>
        <end position="122"/>
    </location>
</feature>
<evidence type="ECO:0000256" key="3">
    <source>
        <dbReference type="ARBA" id="ARBA00022519"/>
    </source>
</evidence>
<evidence type="ECO:0000256" key="4">
    <source>
        <dbReference type="ARBA" id="ARBA00022597"/>
    </source>
</evidence>
<organism evidence="10 11">
    <name type="scientific">Microbacter margulisiae</name>
    <dbReference type="NCBI Taxonomy" id="1350067"/>
    <lineage>
        <taxon>Bacteria</taxon>
        <taxon>Pseudomonadati</taxon>
        <taxon>Bacteroidota</taxon>
        <taxon>Bacteroidia</taxon>
        <taxon>Bacteroidales</taxon>
        <taxon>Porphyromonadaceae</taxon>
        <taxon>Microbacter</taxon>
    </lineage>
</organism>
<dbReference type="GO" id="GO:0015293">
    <property type="term" value="F:symporter activity"/>
    <property type="evidence" value="ECO:0007669"/>
    <property type="project" value="UniProtKB-KW"/>
</dbReference>
<keyword evidence="3" id="KW-0997">Cell inner membrane</keyword>
<feature type="transmembrane region" description="Helical" evidence="9">
    <location>
        <begin position="137"/>
        <end position="157"/>
    </location>
</feature>
<reference evidence="10 11" key="1">
    <citation type="submission" date="2020-08" db="EMBL/GenBank/DDBJ databases">
        <title>Genomic Encyclopedia of Type Strains, Phase IV (KMG-IV): sequencing the most valuable type-strain genomes for metagenomic binning, comparative biology and taxonomic classification.</title>
        <authorList>
            <person name="Goeker M."/>
        </authorList>
    </citation>
    <scope>NUCLEOTIDE SEQUENCE [LARGE SCALE GENOMIC DNA]</scope>
    <source>
        <strain evidence="10 11">DSM 27471</strain>
    </source>
</reference>
<keyword evidence="11" id="KW-1185">Reference proteome</keyword>
<evidence type="ECO:0000313" key="11">
    <source>
        <dbReference type="Proteomes" id="UP000544222"/>
    </source>
</evidence>
<feature type="transmembrane region" description="Helical" evidence="9">
    <location>
        <begin position="290"/>
        <end position="310"/>
    </location>
</feature>
<accession>A0A7W5H1T0</accession>
<dbReference type="GO" id="GO:0016020">
    <property type="term" value="C:membrane"/>
    <property type="evidence" value="ECO:0007669"/>
    <property type="project" value="InterPro"/>
</dbReference>
<feature type="transmembrane region" description="Helical" evidence="9">
    <location>
        <begin position="74"/>
        <end position="95"/>
    </location>
</feature>
<evidence type="ECO:0000256" key="9">
    <source>
        <dbReference type="SAM" id="Phobius"/>
    </source>
</evidence>
<feature type="transmembrane region" description="Helical" evidence="9">
    <location>
        <begin position="178"/>
        <end position="199"/>
    </location>
</feature>
<evidence type="ECO:0000256" key="8">
    <source>
        <dbReference type="ARBA" id="ARBA00023136"/>
    </source>
</evidence>
<proteinExistence type="predicted"/>
<evidence type="ECO:0000256" key="6">
    <source>
        <dbReference type="ARBA" id="ARBA00022847"/>
    </source>
</evidence>
<evidence type="ECO:0000256" key="5">
    <source>
        <dbReference type="ARBA" id="ARBA00022692"/>
    </source>
</evidence>
<evidence type="ECO:0000256" key="7">
    <source>
        <dbReference type="ARBA" id="ARBA00022989"/>
    </source>
</evidence>
<dbReference type="Pfam" id="PF06379">
    <property type="entry name" value="RhaT"/>
    <property type="match status" value="1"/>
</dbReference>
<keyword evidence="6" id="KW-0769">Symport</keyword>
<feature type="transmembrane region" description="Helical" evidence="9">
    <location>
        <begin position="322"/>
        <end position="344"/>
    </location>
</feature>